<evidence type="ECO:0000313" key="3">
    <source>
        <dbReference type="Proteomes" id="UP001055167"/>
    </source>
</evidence>
<proteinExistence type="predicted"/>
<comment type="caution">
    <text evidence="2">The sequence shown here is derived from an EMBL/GenBank/DDBJ whole genome shotgun (WGS) entry which is preliminary data.</text>
</comment>
<reference evidence="2" key="1">
    <citation type="journal article" date="2021" name="Front. Microbiol.">
        <title>Comprehensive Comparative Genomics and Phenotyping of Methylobacterium Species.</title>
        <authorList>
            <person name="Alessa O."/>
            <person name="Ogura Y."/>
            <person name="Fujitani Y."/>
            <person name="Takami H."/>
            <person name="Hayashi T."/>
            <person name="Sahin N."/>
            <person name="Tani A."/>
        </authorList>
    </citation>
    <scope>NUCLEOTIDE SEQUENCE</scope>
    <source>
        <strain evidence="2">KCTC 52305</strain>
    </source>
</reference>
<accession>A0ABQ4QSL1</accession>
<sequence length="90" mass="10107">MPGPAMTLYYFHFQSGDRLIVDPEGIDLTGPADALEMAAKLAADLLADREVACDWARSAFRVEDQHRRRVLRLPLAAVRAKAGRRRARMN</sequence>
<dbReference type="RefSeq" id="WP_238312711.1">
    <property type="nucleotide sequence ID" value="NZ_BPQH01000001.1"/>
</dbReference>
<dbReference type="InterPro" id="IPR054189">
    <property type="entry name" value="DUF6894"/>
</dbReference>
<evidence type="ECO:0000313" key="2">
    <source>
        <dbReference type="EMBL" id="GJD47689.1"/>
    </source>
</evidence>
<dbReference type="Proteomes" id="UP001055167">
    <property type="component" value="Unassembled WGS sequence"/>
</dbReference>
<dbReference type="EMBL" id="BPQH01000001">
    <property type="protein sequence ID" value="GJD47689.1"/>
    <property type="molecule type" value="Genomic_DNA"/>
</dbReference>
<dbReference type="Pfam" id="PF21834">
    <property type="entry name" value="DUF6894"/>
    <property type="match status" value="1"/>
</dbReference>
<feature type="domain" description="DUF6894" evidence="1">
    <location>
        <begin position="8"/>
        <end position="76"/>
    </location>
</feature>
<reference evidence="2" key="2">
    <citation type="submission" date="2021-08" db="EMBL/GenBank/DDBJ databases">
        <authorList>
            <person name="Tani A."/>
            <person name="Ola A."/>
            <person name="Ogura Y."/>
            <person name="Katsura K."/>
            <person name="Hayashi T."/>
        </authorList>
    </citation>
    <scope>NUCLEOTIDE SEQUENCE</scope>
    <source>
        <strain evidence="2">KCTC 52305</strain>
    </source>
</reference>
<gene>
    <name evidence="2" type="ORF">OPKNFCMD_0398</name>
</gene>
<keyword evidence="3" id="KW-1185">Reference proteome</keyword>
<evidence type="ECO:0000259" key="1">
    <source>
        <dbReference type="Pfam" id="PF21834"/>
    </source>
</evidence>
<organism evidence="2 3">
    <name type="scientific">Methylobacterium crusticola</name>
    <dbReference type="NCBI Taxonomy" id="1697972"/>
    <lineage>
        <taxon>Bacteria</taxon>
        <taxon>Pseudomonadati</taxon>
        <taxon>Pseudomonadota</taxon>
        <taxon>Alphaproteobacteria</taxon>
        <taxon>Hyphomicrobiales</taxon>
        <taxon>Methylobacteriaceae</taxon>
        <taxon>Methylobacterium</taxon>
    </lineage>
</organism>
<protein>
    <recommendedName>
        <fullName evidence="1">DUF6894 domain-containing protein</fullName>
    </recommendedName>
</protein>
<name>A0ABQ4QSL1_9HYPH</name>